<dbReference type="EC" id="2.7.13.3" evidence="2"/>
<keyword evidence="12" id="KW-1185">Reference proteome</keyword>
<dbReference type="InterPro" id="IPR003661">
    <property type="entry name" value="HisK_dim/P_dom"/>
</dbReference>
<dbReference type="SUPFAM" id="SSF47384">
    <property type="entry name" value="Homodimeric domain of signal transducing histidine kinase"/>
    <property type="match status" value="1"/>
</dbReference>
<dbReference type="InterPro" id="IPR005467">
    <property type="entry name" value="His_kinase_dom"/>
</dbReference>
<dbReference type="Gene3D" id="1.10.287.130">
    <property type="match status" value="1"/>
</dbReference>
<keyword evidence="4" id="KW-0805">Transcription regulation</keyword>
<evidence type="ECO:0000259" key="9">
    <source>
        <dbReference type="PROSITE" id="PS50109"/>
    </source>
</evidence>
<dbReference type="Proteomes" id="UP001409291">
    <property type="component" value="Unassembled WGS sequence"/>
</dbReference>
<dbReference type="SMART" id="SM00388">
    <property type="entry name" value="HisKA"/>
    <property type="match status" value="1"/>
</dbReference>
<dbReference type="InterPro" id="IPR013783">
    <property type="entry name" value="Ig-like_fold"/>
</dbReference>
<keyword evidence="7" id="KW-0812">Transmembrane</keyword>
<dbReference type="PRINTS" id="PR00344">
    <property type="entry name" value="BCTRLSENSOR"/>
</dbReference>
<evidence type="ECO:0000256" key="7">
    <source>
        <dbReference type="SAM" id="Phobius"/>
    </source>
</evidence>
<dbReference type="SUPFAM" id="SSF63829">
    <property type="entry name" value="Calcium-dependent phosphotriesterase"/>
    <property type="match status" value="2"/>
</dbReference>
<dbReference type="Pfam" id="PF02518">
    <property type="entry name" value="HATPase_c"/>
    <property type="match status" value="1"/>
</dbReference>
<proteinExistence type="predicted"/>
<evidence type="ECO:0000313" key="11">
    <source>
        <dbReference type="EMBL" id="MEN5375923.1"/>
    </source>
</evidence>
<evidence type="ECO:0000259" key="10">
    <source>
        <dbReference type="PROSITE" id="PS50110"/>
    </source>
</evidence>
<sequence length="1332" mass="152549">MTNRVFSQQDERHFRNISVEKGLSQSTVFSITQDTVGFMWIGTKDGLNRYDGKRFTIYRSSNTNSKSIISSYISYLYVDKSGQLWVGGDRGISKYNYDTDDFENYPLARTAGEWSVSSIVEDENKNLWASSTGGDIFIFSKTQKKFNSLTIDVSAYGIKRISFISSWQKTIVVGTEVGLFKIDAHKQKLDKIDIGISKPVINCAYIDGDLLLIGTEGSGLVTLHKSKGVTQIERHRPNKNSIADNNVRTIYKDQLGNIWLGTFRGLSIYNPNTKIFQNYFHEVSQPFALSQNSVRCIFQDRQKGMWLGTYYGGVNYYHQKHIKFNLLSRKTGNLSLNDEVVSIIKEDSDGNVWIGTNDRGLNFWNRKKNQISYYSASEVNAMGLNSNNIKSLVFSSNNDVLIGTHNGGLNVLNKATGVVKHYVHNDLDQQSIAGDLVYSLLKDDKGRIWVGTYSGLDQFDPQQGTFKHILLDNARRRLRSDEITYLFQDSKKRIWIGTTSGVTQFYPDNLLFAFLPNSKLADDVINCITEDKKGRIWIGTRRGISLYDESSRAFVTHDTRKDFFKGNIYGIVPDEEGNLWISTNQGLIQFNPDKGTSHSYDEKDGLQSNQFNEYAFCRTSDGMLLFGGIKGISYFYPSWVKQEPIKLQLRFTGLEVFGKNIVAHDQTNILDLPIDQTVEITLGPENKQFSIYFNSFNYLSANRTAYLYKLDGFDTQWQQSEDPKVSYNNVPAGNYTLLVKAKGPNGEESSLKKLEIRIQPLWYKSTWFYLLLLCLVGGLAYLAYRIVSERIRTLQQLKMERLDKEKVRYINQVKMDFFTNVSHELRTPLTLLLGPLEEMVSRAGADKWLKKQHELMLVNARRLYHLVDQLFEFKKTERGTRKLRVHKSDLVSFLKEIYESFSSLAEKNGVQYVFKSEITTLSFFFDKDAVERILFNLLSNAFKYTSSHHRIAVSFSVQDDFARIEVSDTGTGIAHDQLDKVFDRFYQIDGEEANLGSGVGLAFTKRLVELHHGRIYVESELGKGSRFFIELPISDQYYVDAEQKNDEHELVSIPENNELNVADSDGNADIIESKEKQLFKHTKILVVDDNEEILNYLKRFLEDSFDISTAADGQMALKYLETEQFDLVLSDVMMPELDGLHLCKRIKQNINTSHIPVILLTAKSETSQQLKGLEMGADDYITKPFSPALLKAKLFNLLKSRKRLKEYYAENKEIVPENIAFNTLDEEFLKEAVAIIEKHLSNSDFSVEKFSREIGMSRSNLYLKFKAITGESATDFIKRIRFTKAVELMQSQRYTIAQIAYMCGFNSPSYFSTAFKQYYGYMPSEYASRRDA</sequence>
<dbReference type="SUPFAM" id="SSF55874">
    <property type="entry name" value="ATPase domain of HSP90 chaperone/DNA topoisomerase II/histidine kinase"/>
    <property type="match status" value="1"/>
</dbReference>
<dbReference type="InterPro" id="IPR015943">
    <property type="entry name" value="WD40/YVTN_repeat-like_dom_sf"/>
</dbReference>
<dbReference type="InterPro" id="IPR018060">
    <property type="entry name" value="HTH_AraC"/>
</dbReference>
<keyword evidence="7" id="KW-1133">Transmembrane helix</keyword>
<protein>
    <recommendedName>
        <fullName evidence="2">histidine kinase</fullName>
        <ecNumber evidence="2">2.7.13.3</ecNumber>
    </recommendedName>
</protein>
<reference evidence="11 12" key="1">
    <citation type="submission" date="2024-04" db="EMBL/GenBank/DDBJ databases">
        <title>WGS of bacteria from Torrens River.</title>
        <authorList>
            <person name="Wyrsch E.R."/>
            <person name="Drigo B."/>
        </authorList>
    </citation>
    <scope>NUCLEOTIDE SEQUENCE [LARGE SCALE GENOMIC DNA]</scope>
    <source>
        <strain evidence="11 12">TWI391</strain>
    </source>
</reference>
<comment type="catalytic activity">
    <reaction evidence="1">
        <text>ATP + protein L-histidine = ADP + protein N-phospho-L-histidine.</text>
        <dbReference type="EC" id="2.7.13.3"/>
    </reaction>
</comment>
<feature type="modified residue" description="4-aspartylphosphate" evidence="6">
    <location>
        <position position="1131"/>
    </location>
</feature>
<dbReference type="InterPro" id="IPR036097">
    <property type="entry name" value="HisK_dim/P_sf"/>
</dbReference>
<dbReference type="PROSITE" id="PS50109">
    <property type="entry name" value="HIS_KIN"/>
    <property type="match status" value="1"/>
</dbReference>
<feature type="domain" description="Histidine kinase" evidence="9">
    <location>
        <begin position="820"/>
        <end position="1035"/>
    </location>
</feature>
<dbReference type="InterPro" id="IPR011123">
    <property type="entry name" value="Y_Y_Y"/>
</dbReference>
<dbReference type="Gene3D" id="3.40.50.2300">
    <property type="match status" value="1"/>
</dbReference>
<dbReference type="InterPro" id="IPR004358">
    <property type="entry name" value="Sig_transdc_His_kin-like_C"/>
</dbReference>
<gene>
    <name evidence="11" type="ORF">ABE541_01485</name>
</gene>
<dbReference type="RefSeq" id="WP_346580435.1">
    <property type="nucleotide sequence ID" value="NZ_JBDJNQ010000001.1"/>
</dbReference>
<evidence type="ECO:0000256" key="5">
    <source>
        <dbReference type="ARBA" id="ARBA00023163"/>
    </source>
</evidence>
<evidence type="ECO:0000256" key="6">
    <source>
        <dbReference type="PROSITE-ProRule" id="PRU00169"/>
    </source>
</evidence>
<feature type="domain" description="Response regulatory" evidence="10">
    <location>
        <begin position="1083"/>
        <end position="1198"/>
    </location>
</feature>
<dbReference type="Pfam" id="PF00072">
    <property type="entry name" value="Response_reg"/>
    <property type="match status" value="1"/>
</dbReference>
<dbReference type="Gene3D" id="2.60.40.10">
    <property type="entry name" value="Immunoglobulins"/>
    <property type="match status" value="1"/>
</dbReference>
<dbReference type="InterPro" id="IPR009057">
    <property type="entry name" value="Homeodomain-like_sf"/>
</dbReference>
<dbReference type="InterPro" id="IPR036890">
    <property type="entry name" value="HATPase_C_sf"/>
</dbReference>
<dbReference type="InterPro" id="IPR003594">
    <property type="entry name" value="HATPase_dom"/>
</dbReference>
<dbReference type="SMART" id="SM00448">
    <property type="entry name" value="REC"/>
    <property type="match status" value="1"/>
</dbReference>
<feature type="domain" description="HTH araC/xylS-type" evidence="8">
    <location>
        <begin position="1230"/>
        <end position="1329"/>
    </location>
</feature>
<organism evidence="11 12">
    <name type="scientific">Sphingobacterium kitahiroshimense</name>
    <dbReference type="NCBI Taxonomy" id="470446"/>
    <lineage>
        <taxon>Bacteria</taxon>
        <taxon>Pseudomonadati</taxon>
        <taxon>Bacteroidota</taxon>
        <taxon>Sphingobacteriia</taxon>
        <taxon>Sphingobacteriales</taxon>
        <taxon>Sphingobacteriaceae</taxon>
        <taxon>Sphingobacterium</taxon>
    </lineage>
</organism>
<dbReference type="PANTHER" id="PTHR43547:SF2">
    <property type="entry name" value="HYBRID SIGNAL TRANSDUCTION HISTIDINE KINASE C"/>
    <property type="match status" value="1"/>
</dbReference>
<dbReference type="Gene3D" id="2.130.10.10">
    <property type="entry name" value="YVTN repeat-like/Quinoprotein amine dehydrogenase"/>
    <property type="match status" value="2"/>
</dbReference>
<keyword evidence="3 6" id="KW-0597">Phosphoprotein</keyword>
<dbReference type="PANTHER" id="PTHR43547">
    <property type="entry name" value="TWO-COMPONENT HISTIDINE KINASE"/>
    <property type="match status" value="1"/>
</dbReference>
<evidence type="ECO:0000256" key="4">
    <source>
        <dbReference type="ARBA" id="ARBA00023015"/>
    </source>
</evidence>
<evidence type="ECO:0000256" key="1">
    <source>
        <dbReference type="ARBA" id="ARBA00000085"/>
    </source>
</evidence>
<evidence type="ECO:0000313" key="12">
    <source>
        <dbReference type="Proteomes" id="UP001409291"/>
    </source>
</evidence>
<evidence type="ECO:0000256" key="3">
    <source>
        <dbReference type="ARBA" id="ARBA00022553"/>
    </source>
</evidence>
<keyword evidence="7" id="KW-0472">Membrane</keyword>
<feature type="transmembrane region" description="Helical" evidence="7">
    <location>
        <begin position="767"/>
        <end position="787"/>
    </location>
</feature>
<dbReference type="InterPro" id="IPR011110">
    <property type="entry name" value="Reg_prop"/>
</dbReference>
<dbReference type="PROSITE" id="PS50110">
    <property type="entry name" value="RESPONSE_REGULATORY"/>
    <property type="match status" value="1"/>
</dbReference>
<evidence type="ECO:0000256" key="2">
    <source>
        <dbReference type="ARBA" id="ARBA00012438"/>
    </source>
</evidence>
<comment type="caution">
    <text evidence="11">The sequence shown here is derived from an EMBL/GenBank/DDBJ whole genome shotgun (WGS) entry which is preliminary data.</text>
</comment>
<accession>A0ABV0BPI1</accession>
<dbReference type="SMART" id="SM00342">
    <property type="entry name" value="HTH_ARAC"/>
    <property type="match status" value="1"/>
</dbReference>
<dbReference type="Gene3D" id="3.30.565.10">
    <property type="entry name" value="Histidine kinase-like ATPase, C-terminal domain"/>
    <property type="match status" value="1"/>
</dbReference>
<evidence type="ECO:0000259" key="8">
    <source>
        <dbReference type="PROSITE" id="PS01124"/>
    </source>
</evidence>
<dbReference type="Pfam" id="PF00512">
    <property type="entry name" value="HisKA"/>
    <property type="match status" value="1"/>
</dbReference>
<dbReference type="CDD" id="cd17574">
    <property type="entry name" value="REC_OmpR"/>
    <property type="match status" value="1"/>
</dbReference>
<dbReference type="Pfam" id="PF07495">
    <property type="entry name" value="Y_Y_Y"/>
    <property type="match status" value="1"/>
</dbReference>
<dbReference type="SUPFAM" id="SSF46689">
    <property type="entry name" value="Homeodomain-like"/>
    <property type="match status" value="1"/>
</dbReference>
<dbReference type="Pfam" id="PF12833">
    <property type="entry name" value="HTH_18"/>
    <property type="match status" value="1"/>
</dbReference>
<dbReference type="InterPro" id="IPR001789">
    <property type="entry name" value="Sig_transdc_resp-reg_receiver"/>
</dbReference>
<dbReference type="EMBL" id="JBDJNQ010000001">
    <property type="protein sequence ID" value="MEN5375923.1"/>
    <property type="molecule type" value="Genomic_DNA"/>
</dbReference>
<dbReference type="PROSITE" id="PS01124">
    <property type="entry name" value="HTH_ARAC_FAMILY_2"/>
    <property type="match status" value="1"/>
</dbReference>
<dbReference type="SUPFAM" id="SSF52172">
    <property type="entry name" value="CheY-like"/>
    <property type="match status" value="1"/>
</dbReference>
<keyword evidence="5" id="KW-0804">Transcription</keyword>
<dbReference type="Pfam" id="PF07494">
    <property type="entry name" value="Reg_prop"/>
    <property type="match status" value="8"/>
</dbReference>
<dbReference type="SMART" id="SM00387">
    <property type="entry name" value="HATPase_c"/>
    <property type="match status" value="1"/>
</dbReference>
<dbReference type="Gene3D" id="1.10.10.60">
    <property type="entry name" value="Homeodomain-like"/>
    <property type="match status" value="1"/>
</dbReference>
<dbReference type="InterPro" id="IPR011006">
    <property type="entry name" value="CheY-like_superfamily"/>
</dbReference>
<name>A0ABV0BPI1_9SPHI</name>